<evidence type="ECO:0000313" key="1">
    <source>
        <dbReference type="EMBL" id="EFC90084.1"/>
    </source>
</evidence>
<comment type="caution">
    <text evidence="1">The sequence shown here is derived from an EMBL/GenBank/DDBJ whole genome shotgun (WGS) entry which is preliminary data.</text>
</comment>
<dbReference type="RefSeq" id="WP_005658542.1">
    <property type="nucleotide sequence ID" value="NZ_ABTR02000001.1"/>
</dbReference>
<dbReference type="EMBL" id="ABTR02000001">
    <property type="protein sequence ID" value="EFC90084.1"/>
    <property type="molecule type" value="Genomic_DNA"/>
</dbReference>
<organism evidence="1 2">
    <name type="scientific">Dethiosulfovibrio peptidovorans DSM 11002</name>
    <dbReference type="NCBI Taxonomy" id="469381"/>
    <lineage>
        <taxon>Bacteria</taxon>
        <taxon>Thermotogati</taxon>
        <taxon>Synergistota</taxon>
        <taxon>Synergistia</taxon>
        <taxon>Synergistales</taxon>
        <taxon>Dethiosulfovibrionaceae</taxon>
        <taxon>Dethiosulfovibrio</taxon>
    </lineage>
</organism>
<dbReference type="Proteomes" id="UP000006427">
    <property type="component" value="Unassembled WGS sequence"/>
</dbReference>
<dbReference type="PaxDb" id="469381-Dpep_0052"/>
<protein>
    <submittedName>
        <fullName evidence="1">Uncharacterized protein</fullName>
    </submittedName>
</protein>
<gene>
    <name evidence="1" type="ORF">Dpep_0052</name>
</gene>
<keyword evidence="2" id="KW-1185">Reference proteome</keyword>
<name>D2Z2C8_9BACT</name>
<dbReference type="InterPro" id="IPR053860">
    <property type="entry name" value="DUF6932"/>
</dbReference>
<evidence type="ECO:0000313" key="2">
    <source>
        <dbReference type="Proteomes" id="UP000006427"/>
    </source>
</evidence>
<reference evidence="1 2" key="1">
    <citation type="journal article" date="2010" name="Stand. Genomic Sci.">
        <title>Permanent draft genome sequence of Dethiosulfovibrio peptidovorans type strain (SEBR 4207).</title>
        <authorList>
            <person name="Labutti K."/>
            <person name="Mayilraj S."/>
            <person name="Clum A."/>
            <person name="Lucas S."/>
            <person name="Glavina Del Rio T."/>
            <person name="Nolan M."/>
            <person name="Tice H."/>
            <person name="Cheng J.F."/>
            <person name="Pitluck S."/>
            <person name="Liolios K."/>
            <person name="Ivanova N."/>
            <person name="Mavromatis K."/>
            <person name="Mikhailova N."/>
            <person name="Pati A."/>
            <person name="Goodwin L."/>
            <person name="Chen A."/>
            <person name="Palaniappan K."/>
            <person name="Land M."/>
            <person name="Hauser L."/>
            <person name="Chang Y.J."/>
            <person name="Jeffries C.D."/>
            <person name="Rohde M."/>
            <person name="Spring S."/>
            <person name="Goker M."/>
            <person name="Woyke T."/>
            <person name="Bristow J."/>
            <person name="Eisen J.A."/>
            <person name="Markowitz V."/>
            <person name="Hugenholtz P."/>
            <person name="Kyrpides N.C."/>
            <person name="Klenk H.P."/>
            <person name="Lapidus A."/>
        </authorList>
    </citation>
    <scope>NUCLEOTIDE SEQUENCE [LARGE SCALE GENOMIC DNA]</scope>
    <source>
        <strain evidence="1 2">DSM 11002</strain>
    </source>
</reference>
<sequence>MPLPCFDANGNLPAGTYSAGIEEFYIRFVASFAETTREGIFNGYQKLLREFAHIGICTHQIIDGSYTTNKTNPGDIDLVSFLDGPKINEIAKKDADLANKLINNFFCGKKTKKIYHCDSYACPIYPQTDPKYRDSIERSIYWYDFFGHDRMKNPKGIIEIAAEELSKGADSVFDKSKYNKPPTSGNSLHLEETRRPLHEIKKELIQVNQFVYRSRKYIANDPNDFAEVISLQSMTGRELELIEEFSVALLERLAICENIDTKEIEELLSFTHIQIKKLDFTSDFFLEIDQHETIIANVRKNCLNACKILSRFYSTQNENRKNLQLLMLSIEGICVNGHRISILSFGKILSKLQRLVDTIGAKILASKRKNPHEKECLKGIQSTDLTQLDFAFNFGGSFGMALAERVTFNEQEGEENGLLFGESERLLQLTMQEIYELMDCRDNKERITTKAHSLGQEAMRAYKAFLEEIAIDKNRLFIQNVNNKQYRMIDSKVAQKTISTISEEADPNEETISVLGIVKGIDLVDKKITLKLKERKRYIKPYFNDRDNEITTTIKTSLDKLVQCTLRVETTPIEGSDKTKKAEYIMAISIQQNTQITVEEN</sequence>
<proteinExistence type="predicted"/>
<dbReference type="AlphaFoldDB" id="D2Z2C8"/>
<dbReference type="OrthoDB" id="2617999at2"/>
<accession>D2Z2C8</accession>
<dbReference type="Pfam" id="PF22014">
    <property type="entry name" value="DUF6932"/>
    <property type="match status" value="1"/>
</dbReference>